<protein>
    <recommendedName>
        <fullName evidence="5">Serine protease</fullName>
    </recommendedName>
</protein>
<feature type="compositionally biased region" description="Polar residues" evidence="1">
    <location>
        <begin position="94"/>
        <end position="104"/>
    </location>
</feature>
<evidence type="ECO:0000256" key="2">
    <source>
        <dbReference type="SAM" id="Phobius"/>
    </source>
</evidence>
<accession>A0AAU0Q0J4</accession>
<proteinExistence type="predicted"/>
<gene>
    <name evidence="3" type="ORF">Q0N40_00780</name>
</gene>
<evidence type="ECO:0000313" key="3">
    <source>
        <dbReference type="EMBL" id="WPF25132.1"/>
    </source>
</evidence>
<evidence type="ECO:0008006" key="5">
    <source>
        <dbReference type="Google" id="ProtNLM"/>
    </source>
</evidence>
<keyword evidence="2" id="KW-0472">Membrane</keyword>
<dbReference type="AlphaFoldDB" id="A0AAU0Q0J4"/>
<keyword evidence="2" id="KW-1133">Transmembrane helix</keyword>
<organism evidence="3 4">
    <name type="scientific">Corynebacterium pseudokroppenstedtii</name>
    <dbReference type="NCBI Taxonomy" id="2804917"/>
    <lineage>
        <taxon>Bacteria</taxon>
        <taxon>Bacillati</taxon>
        <taxon>Actinomycetota</taxon>
        <taxon>Actinomycetes</taxon>
        <taxon>Mycobacteriales</taxon>
        <taxon>Corynebacteriaceae</taxon>
        <taxon>Corynebacterium</taxon>
    </lineage>
</organism>
<keyword evidence="4" id="KW-1185">Reference proteome</keyword>
<dbReference type="RefSeq" id="WP_236881773.1">
    <property type="nucleotide sequence ID" value="NZ_CP137757.1"/>
</dbReference>
<dbReference type="EMBL" id="CP137757">
    <property type="protein sequence ID" value="WPF25132.1"/>
    <property type="molecule type" value="Genomic_DNA"/>
</dbReference>
<keyword evidence="2" id="KW-0812">Transmembrane</keyword>
<name>A0AAU0Q0J4_9CORY</name>
<dbReference type="Proteomes" id="UP001174314">
    <property type="component" value="Chromosome"/>
</dbReference>
<dbReference type="KEGG" id="cpsk:Q0N40_00780"/>
<evidence type="ECO:0000256" key="1">
    <source>
        <dbReference type="SAM" id="MobiDB-lite"/>
    </source>
</evidence>
<reference evidence="3 4" key="1">
    <citation type="submission" date="2023-10" db="EMBL/GenBank/DDBJ databases">
        <title>complete genome sequence of Corynebacterium pseudokroppenstedtii P15-C1.</title>
        <authorList>
            <person name="Bruggemann H."/>
            <person name="Poehlein A."/>
        </authorList>
    </citation>
    <scope>NUCLEOTIDE SEQUENCE [LARGE SCALE GENOMIC DNA]</scope>
    <source>
        <strain evidence="3 4">P15_C1</strain>
    </source>
</reference>
<sequence>MTSNSDKNPSNNDSRPQARRKDKDHQEWGSGFPSNDNDLPPQWGNPDHPRTTDEHPNIEQRSQSGFAPQYNNQPGRPTWETPAPQPRGTESRSPHSAGNKSATGVRTKKIAGITGTLVLLAGIIAGTSYA</sequence>
<feature type="transmembrane region" description="Helical" evidence="2">
    <location>
        <begin position="110"/>
        <end position="129"/>
    </location>
</feature>
<feature type="region of interest" description="Disordered" evidence="1">
    <location>
        <begin position="1"/>
        <end position="105"/>
    </location>
</feature>
<feature type="compositionally biased region" description="Polar residues" evidence="1">
    <location>
        <begin position="59"/>
        <end position="75"/>
    </location>
</feature>
<evidence type="ECO:0000313" key="4">
    <source>
        <dbReference type="Proteomes" id="UP001174314"/>
    </source>
</evidence>
<feature type="compositionally biased region" description="Low complexity" evidence="1">
    <location>
        <begin position="1"/>
        <end position="14"/>
    </location>
</feature>
<feature type="compositionally biased region" description="Basic and acidic residues" evidence="1">
    <location>
        <begin position="47"/>
        <end position="58"/>
    </location>
</feature>